<reference evidence="3 4" key="1">
    <citation type="submission" date="2020-07" db="EMBL/GenBank/DDBJ databases">
        <title>Moheibacter lacus sp. nov., a member of the family Flavobacteriaceae isolated from freshwater lake sediment.</title>
        <authorList>
            <person name="Liu Y."/>
        </authorList>
    </citation>
    <scope>NUCLEOTIDE SEQUENCE [LARGE SCALE GENOMIC DNA]</scope>
    <source>
        <strain evidence="3 4">BDHS18</strain>
    </source>
</reference>
<comment type="caution">
    <text evidence="3">The sequence shown here is derived from an EMBL/GenBank/DDBJ whole genome shotgun (WGS) entry which is preliminary data.</text>
</comment>
<keyword evidence="4" id="KW-1185">Reference proteome</keyword>
<dbReference type="PROSITE" id="PS50060">
    <property type="entry name" value="MAM_2"/>
    <property type="match status" value="1"/>
</dbReference>
<dbReference type="InterPro" id="IPR003961">
    <property type="entry name" value="FN3_dom"/>
</dbReference>
<dbReference type="NCBIfam" id="NF033708">
    <property type="entry name" value="T9SS_Cterm_ChiA"/>
    <property type="match status" value="1"/>
</dbReference>
<dbReference type="EMBL" id="JACDZE010000001">
    <property type="protein sequence ID" value="MBA5628286.1"/>
    <property type="molecule type" value="Genomic_DNA"/>
</dbReference>
<dbReference type="GO" id="GO:0004553">
    <property type="term" value="F:hydrolase activity, hydrolyzing O-glycosyl compounds"/>
    <property type="evidence" value="ECO:0007669"/>
    <property type="project" value="UniProtKB-ARBA"/>
</dbReference>
<accession>A0A838ZL95</accession>
<gene>
    <name evidence="3" type="ORF">HU137_00710</name>
</gene>
<feature type="domain" description="MAM" evidence="1">
    <location>
        <begin position="551"/>
        <end position="715"/>
    </location>
</feature>
<protein>
    <submittedName>
        <fullName evidence="3">T9SS sorting signal type C domain-containing protein</fullName>
    </submittedName>
</protein>
<dbReference type="InterPro" id="IPR000998">
    <property type="entry name" value="MAM_dom"/>
</dbReference>
<dbReference type="SUPFAM" id="SSF49265">
    <property type="entry name" value="Fibronectin type III"/>
    <property type="match status" value="2"/>
</dbReference>
<evidence type="ECO:0000313" key="3">
    <source>
        <dbReference type="EMBL" id="MBA5628286.1"/>
    </source>
</evidence>
<dbReference type="Gene3D" id="2.60.40.10">
    <property type="entry name" value="Immunoglobulins"/>
    <property type="match status" value="2"/>
</dbReference>
<proteinExistence type="predicted"/>
<dbReference type="RefSeq" id="WP_182041892.1">
    <property type="nucleotide sequence ID" value="NZ_JACDZE010000001.1"/>
</dbReference>
<evidence type="ECO:0000313" key="4">
    <source>
        <dbReference type="Proteomes" id="UP000552241"/>
    </source>
</evidence>
<evidence type="ECO:0000259" key="2">
    <source>
        <dbReference type="PROSITE" id="PS50853"/>
    </source>
</evidence>
<feature type="domain" description="Fibronectin type-III" evidence="2">
    <location>
        <begin position="449"/>
        <end position="541"/>
    </location>
</feature>
<organism evidence="3 4">
    <name type="scientific">Moheibacter lacus</name>
    <dbReference type="NCBI Taxonomy" id="2745851"/>
    <lineage>
        <taxon>Bacteria</taxon>
        <taxon>Pseudomonadati</taxon>
        <taxon>Bacteroidota</taxon>
        <taxon>Flavobacteriia</taxon>
        <taxon>Flavobacteriales</taxon>
        <taxon>Weeksellaceae</taxon>
        <taxon>Moheibacter</taxon>
    </lineage>
</organism>
<dbReference type="GO" id="GO:0005975">
    <property type="term" value="P:carbohydrate metabolic process"/>
    <property type="evidence" value="ECO:0007669"/>
    <property type="project" value="UniProtKB-ARBA"/>
</dbReference>
<dbReference type="Gene3D" id="2.60.120.200">
    <property type="match status" value="1"/>
</dbReference>
<dbReference type="AlphaFoldDB" id="A0A838ZL95"/>
<dbReference type="PROSITE" id="PS50853">
    <property type="entry name" value="FN3"/>
    <property type="match status" value="1"/>
</dbReference>
<dbReference type="Proteomes" id="UP000552241">
    <property type="component" value="Unassembled WGS sequence"/>
</dbReference>
<evidence type="ECO:0000259" key="1">
    <source>
        <dbReference type="PROSITE" id="PS50060"/>
    </source>
</evidence>
<dbReference type="InterPro" id="IPR036116">
    <property type="entry name" value="FN3_sf"/>
</dbReference>
<name>A0A838ZL95_9FLAO</name>
<dbReference type="GO" id="GO:0016020">
    <property type="term" value="C:membrane"/>
    <property type="evidence" value="ECO:0007669"/>
    <property type="project" value="InterPro"/>
</dbReference>
<sequence>MSSIGFAQISIIENFNSTTVNTLPDDWTVDDEDIYPFSTLNTPHSCDGKGLSDNVSSFSLNKTSYVQTPTDVSNGAIVNVSFDFKVVNNSFGPLSGNWGNLYFEYQVGTNPSWTIAQNINNSNYSSSNTCVNRNFTIPAINFPNGQNVRFRFRDVYGTAGTPDFIVIIDNVNITQTASNPPNCDANLTSPINGAINVPISTNQINWSFATGGATNYRISMGTTPGGSQIANNIDLGNVNTYTIPVQLLYATTYYVRIVPTNASGPATGCVEQSFTTIAPITISRPWEEPFQSSYSGPPINIYGWEVDDYIVSTMPSRFAVNPDNLNGYILHQQLNEPKNFQTISVGVIQAGDLLEFDYAFGPYDSGVIPGPSDAEIRIYISTDYGITYPSTPIAVLTPNSTNNWRDFSYDLSSYAGQFVKIKIETNPLLSRFSAGFDNFYIGHEITCERAENVELVYVGSTSAQATWDAVSGASSYDWMVFLDGDDPEIDVPVFTGNTNSTTITVNNLAPGTAYDFYVQTDCGVDGESFLSEVLNFTTRCSAIDDFPYIESFEDSSANRPCWQNEYVVPGSLPLNWRYMSQTDPYSIINTHDGVKYAFFQRDVKDGNTTKLVSIPLDLSGVSQPKLSFWYVNMYNEAPESLSINTLKVYYKTSPNGNWIQLGTTFDSDVTEWTNVEFNLPNPSSEYYIAFEGMNDWGLGIGIDSVEIYDDYTCPFETTWDGMAWSNELPDADTKAIINGDFVLTSDLTACQIEITALGSLEIPSNLTLNVVDRITNLATSEDFIVRNEANLIQERDVENIGEIRVHRIGIPYKRLDYTIWGSPVLGQELKAFSPMTVNNRIMTYNGTDGYQPVPDIYADFIPGQGVMFRAPNNWSSTTPAAYHGVFTGVPQNGTYSYPTYEDSYTSIGNPYPSNLDAYEFFIANPKVETLYFWTNLNPVENGSYSGNNYATLNLAGGTITPTSPDNGGENEKPNGIISVGQGFIVKTLDTEEVVFNNEMRTDSDAPFFKGEIERHRFWLNLTDQNDYGFNQILVTYMNGATEGIDTQMDAKMLNYNGPAIFNQILEQPFIIQSRPTPFDIHDRISLGFKSNRHDRFKIQLANFDGLFSQIDIKIYIKDLYDNSVHCLSDSEFEFEGYEGFELKRFEVFYLPESVNLQTDEFATNGIILYKSRAYIEILSEFQHIESVEVFDLSGRKLWSDQDLNAKKHRLLSANFGSQILLIQIKLENGEMVSKKWVN</sequence>
<dbReference type="CDD" id="cd00063">
    <property type="entry name" value="FN3"/>
    <property type="match status" value="1"/>
</dbReference>
<dbReference type="InterPro" id="IPR013783">
    <property type="entry name" value="Ig-like_fold"/>
</dbReference>
<dbReference type="SUPFAM" id="SSF49899">
    <property type="entry name" value="Concanavalin A-like lectins/glucanases"/>
    <property type="match status" value="1"/>
</dbReference>
<dbReference type="InterPro" id="IPR013320">
    <property type="entry name" value="ConA-like_dom_sf"/>
</dbReference>